<comment type="caution">
    <text evidence="15">The sequence shown here is derived from an EMBL/GenBank/DDBJ whole genome shotgun (WGS) entry which is preliminary data.</text>
</comment>
<dbReference type="SUPFAM" id="SSF51197">
    <property type="entry name" value="Clavaminate synthase-like"/>
    <property type="match status" value="1"/>
</dbReference>
<evidence type="ECO:0000256" key="8">
    <source>
        <dbReference type="ARBA" id="ARBA00023004"/>
    </source>
</evidence>
<organism evidence="15 16">
    <name type="scientific">Cichlidogyrus casuarinus</name>
    <dbReference type="NCBI Taxonomy" id="1844966"/>
    <lineage>
        <taxon>Eukaryota</taxon>
        <taxon>Metazoa</taxon>
        <taxon>Spiralia</taxon>
        <taxon>Lophotrochozoa</taxon>
        <taxon>Platyhelminthes</taxon>
        <taxon>Monogenea</taxon>
        <taxon>Monopisthocotylea</taxon>
        <taxon>Dactylogyridea</taxon>
        <taxon>Ancyrocephalidae</taxon>
        <taxon>Cichlidogyrus</taxon>
    </lineage>
</organism>
<feature type="compositionally biased region" description="Polar residues" evidence="13">
    <location>
        <begin position="1"/>
        <end position="11"/>
    </location>
</feature>
<dbReference type="PANTHER" id="PTHR13096">
    <property type="entry name" value="MINA53 MYC INDUCED NUCLEAR ANTIGEN"/>
    <property type="match status" value="1"/>
</dbReference>
<evidence type="ECO:0000313" key="16">
    <source>
        <dbReference type="Proteomes" id="UP001626550"/>
    </source>
</evidence>
<evidence type="ECO:0000256" key="7">
    <source>
        <dbReference type="ARBA" id="ARBA00023002"/>
    </source>
</evidence>
<dbReference type="Gene3D" id="1.10.10.1500">
    <property type="entry name" value="JmjC domain-containing ribosomal oxygenase (ROX), dimer domain"/>
    <property type="match status" value="1"/>
</dbReference>
<feature type="compositionally biased region" description="Basic residues" evidence="13">
    <location>
        <begin position="671"/>
        <end position="684"/>
    </location>
</feature>
<dbReference type="GO" id="GO:0006325">
    <property type="term" value="P:chromatin organization"/>
    <property type="evidence" value="ECO:0007669"/>
    <property type="project" value="UniProtKB-KW"/>
</dbReference>
<comment type="subcellular location">
    <subcellularLocation>
        <location evidence="1 12">Nucleus</location>
    </subcellularLocation>
</comment>
<feature type="compositionally biased region" description="Basic and acidic residues" evidence="13">
    <location>
        <begin position="48"/>
        <end position="67"/>
    </location>
</feature>
<dbReference type="AlphaFoldDB" id="A0ABD2PU12"/>
<dbReference type="Pfam" id="PF08007">
    <property type="entry name" value="JmjC_2"/>
    <property type="match status" value="1"/>
</dbReference>
<feature type="compositionally biased region" description="Basic residues" evidence="13">
    <location>
        <begin position="15"/>
        <end position="27"/>
    </location>
</feature>
<evidence type="ECO:0000256" key="9">
    <source>
        <dbReference type="ARBA" id="ARBA00023015"/>
    </source>
</evidence>
<dbReference type="InterPro" id="IPR003347">
    <property type="entry name" value="JmjC_dom"/>
</dbReference>
<evidence type="ECO:0000256" key="1">
    <source>
        <dbReference type="ARBA" id="ARBA00004123"/>
    </source>
</evidence>
<protein>
    <recommendedName>
        <fullName evidence="12">Bifunctional lysine-specific demethylase and histidyl-hydroxylase</fullName>
        <ecNumber evidence="12">1.14.11.-</ecNumber>
    </recommendedName>
</protein>
<keyword evidence="4 12" id="KW-0479">Metal-binding</keyword>
<evidence type="ECO:0000256" key="2">
    <source>
        <dbReference type="ARBA" id="ARBA00010309"/>
    </source>
</evidence>
<feature type="region of interest" description="Disordered" evidence="13">
    <location>
        <begin position="1"/>
        <end position="77"/>
    </location>
</feature>
<comment type="cofactor">
    <cofactor evidence="12">
        <name>Fe(2+)</name>
        <dbReference type="ChEBI" id="CHEBI:29033"/>
    </cofactor>
    <text evidence="12">Binds 1 Fe(2+) ion per subunit.</text>
</comment>
<dbReference type="SMART" id="SM00558">
    <property type="entry name" value="JmjC"/>
    <property type="match status" value="1"/>
</dbReference>
<feature type="domain" description="JmjC" evidence="14">
    <location>
        <begin position="183"/>
        <end position="335"/>
    </location>
</feature>
<sequence length="684" mass="78136">MTKFSGSSNITNGNGKKKNKKKNKKNKNQTENGISHPKTPNEPIAIKRPADKDEHQVPSKRVKENGHVPDLIEDTDEQSFEEEITDPMILASNFMEEILEPVGIQPFFSNYFENRIYYSPNKSGRDFTSLFSSTILDTVLTHERVMYGEHLDITQYVNGVRETLNPDGRAFRSSVWDHYTHGCSVRLLCPQVFYEPLQKTLNILQEFYGCFVGANVYLTPPNSQGFAPHWDDIDAFVLQVEGKKCWRVYKPRSEEEKLPFHSSRNFDQKEIGEPVFEKVLSPGDVLYFPRGYIHQAFTPENEPDTPSLHITLSTYQNFTWSDFTNRFLGLCLNQVSSRELSFREGLPLRILNNLGGSHFRSKNKTPESTAAEKQVRRRLVENLRNILSLLENENNKLGRQLMHDTADQMALDLVSNSLPPITNSMECPDESQLPAIPQIFESIEHDVCNGFGTVDEKLLPYYEGPADSDSEGDDVDQELSPEDEIRLVRWSCARVVVKQENNITANCKEEKDDEPDCVLTHCISNSKVYQEREPESVAIDKNHLAAWDHLVVTYPKLTKIEQLPIEDVTEQVRFATTLYEMGVIVIKRPGMNWSFAGDAFADYGSESEDEEDEGGPEDETGSEEEEEEEEELDSEDDDELSDSEINEFIQGEDSEDEESVDEPPKQIKQSFKSKNKKMGKKNKH</sequence>
<keyword evidence="9 12" id="KW-0805">Transcription regulation</keyword>
<dbReference type="InterPro" id="IPR039994">
    <property type="entry name" value="NO66-like"/>
</dbReference>
<dbReference type="GO" id="GO:0016706">
    <property type="term" value="F:2-oxoglutarate-dependent dioxygenase activity"/>
    <property type="evidence" value="ECO:0007669"/>
    <property type="project" value="UniProtKB-UniRule"/>
</dbReference>
<keyword evidence="5" id="KW-0156">Chromatin regulator</keyword>
<dbReference type="EMBL" id="JBJKFK010002535">
    <property type="protein sequence ID" value="KAL3310964.1"/>
    <property type="molecule type" value="Genomic_DNA"/>
</dbReference>
<evidence type="ECO:0000256" key="10">
    <source>
        <dbReference type="ARBA" id="ARBA00023163"/>
    </source>
</evidence>
<dbReference type="EC" id="1.14.11.-" evidence="12"/>
<keyword evidence="8 12" id="KW-0408">Iron</keyword>
<dbReference type="GO" id="GO:0005506">
    <property type="term" value="F:iron ion binding"/>
    <property type="evidence" value="ECO:0007669"/>
    <property type="project" value="UniProtKB-UniRule"/>
</dbReference>
<evidence type="ECO:0000256" key="3">
    <source>
        <dbReference type="ARBA" id="ARBA00022491"/>
    </source>
</evidence>
<accession>A0ABD2PU12</accession>
<evidence type="ECO:0000256" key="13">
    <source>
        <dbReference type="SAM" id="MobiDB-lite"/>
    </source>
</evidence>
<reference evidence="15 16" key="1">
    <citation type="submission" date="2024-11" db="EMBL/GenBank/DDBJ databases">
        <title>Adaptive evolution of stress response genes in parasites aligns with host niche diversity.</title>
        <authorList>
            <person name="Hahn C."/>
            <person name="Resl P."/>
        </authorList>
    </citation>
    <scope>NUCLEOTIDE SEQUENCE [LARGE SCALE GENOMIC DNA]</scope>
    <source>
        <strain evidence="15">EGGRZ-B1_66</strain>
        <tissue evidence="15">Body</tissue>
    </source>
</reference>
<evidence type="ECO:0000256" key="6">
    <source>
        <dbReference type="ARBA" id="ARBA00022964"/>
    </source>
</evidence>
<keyword evidence="7 12" id="KW-0560">Oxidoreductase</keyword>
<dbReference type="Pfam" id="PF21233">
    <property type="entry name" value="WHD_RIOX1"/>
    <property type="match status" value="1"/>
</dbReference>
<keyword evidence="11 12" id="KW-0539">Nucleus</keyword>
<keyword evidence="6 12" id="KW-0223">Dioxygenase</keyword>
<dbReference type="Gene3D" id="3.90.930.40">
    <property type="match status" value="1"/>
</dbReference>
<keyword evidence="3" id="KW-0678">Repressor</keyword>
<comment type="function">
    <text evidence="12">Oxygenase that can act as both a histone lysine demethylase and a ribosomal histidine hydroxylase.</text>
</comment>
<dbReference type="PANTHER" id="PTHR13096:SF8">
    <property type="entry name" value="RIBOSOMAL OXYGENASE 1"/>
    <property type="match status" value="1"/>
</dbReference>
<name>A0ABD2PU12_9PLAT</name>
<dbReference type="PROSITE" id="PS51184">
    <property type="entry name" value="JMJC"/>
    <property type="match status" value="1"/>
</dbReference>
<keyword evidence="10 12" id="KW-0804">Transcription</keyword>
<evidence type="ECO:0000256" key="4">
    <source>
        <dbReference type="ARBA" id="ARBA00022723"/>
    </source>
</evidence>
<feature type="region of interest" description="Disordered" evidence="13">
    <location>
        <begin position="604"/>
        <end position="684"/>
    </location>
</feature>
<proteinExistence type="inferred from homology"/>
<dbReference type="GO" id="GO:0005634">
    <property type="term" value="C:nucleus"/>
    <property type="evidence" value="ECO:0007669"/>
    <property type="project" value="UniProtKB-SubCell"/>
</dbReference>
<dbReference type="Proteomes" id="UP001626550">
    <property type="component" value="Unassembled WGS sequence"/>
</dbReference>
<feature type="compositionally biased region" description="Acidic residues" evidence="13">
    <location>
        <begin position="605"/>
        <end position="661"/>
    </location>
</feature>
<comment type="similarity">
    <text evidence="2">Belongs to the ROX family. NO66 subfamily.</text>
</comment>
<dbReference type="InterPro" id="IPR049043">
    <property type="entry name" value="WHD_RIOX1"/>
</dbReference>
<evidence type="ECO:0000256" key="5">
    <source>
        <dbReference type="ARBA" id="ARBA00022853"/>
    </source>
</evidence>
<evidence type="ECO:0000256" key="11">
    <source>
        <dbReference type="ARBA" id="ARBA00023242"/>
    </source>
</evidence>
<evidence type="ECO:0000256" key="12">
    <source>
        <dbReference type="RuleBase" id="RU366061"/>
    </source>
</evidence>
<dbReference type="Gene3D" id="2.60.120.650">
    <property type="entry name" value="Cupin"/>
    <property type="match status" value="1"/>
</dbReference>
<keyword evidence="16" id="KW-1185">Reference proteome</keyword>
<evidence type="ECO:0000313" key="15">
    <source>
        <dbReference type="EMBL" id="KAL3310964.1"/>
    </source>
</evidence>
<evidence type="ECO:0000259" key="14">
    <source>
        <dbReference type="PROSITE" id="PS51184"/>
    </source>
</evidence>
<gene>
    <name evidence="15" type="ORF">Ciccas_010460</name>
</gene>